<evidence type="ECO:0000313" key="4">
    <source>
        <dbReference type="Proteomes" id="UP000283509"/>
    </source>
</evidence>
<keyword evidence="1" id="KW-0812">Transmembrane</keyword>
<feature type="domain" description="USP" evidence="2">
    <location>
        <begin position="43"/>
        <end position="104"/>
    </location>
</feature>
<feature type="transmembrane region" description="Helical" evidence="1">
    <location>
        <begin position="6"/>
        <end position="28"/>
    </location>
</feature>
<dbReference type="GO" id="GO:0016579">
    <property type="term" value="P:protein deubiquitination"/>
    <property type="evidence" value="ECO:0007669"/>
    <property type="project" value="InterPro"/>
</dbReference>
<keyword evidence="1" id="KW-1133">Transmembrane helix</keyword>
<dbReference type="InterPro" id="IPR018200">
    <property type="entry name" value="USP_CS"/>
</dbReference>
<keyword evidence="3" id="KW-0378">Hydrolase</keyword>
<dbReference type="OrthoDB" id="2248014at2759"/>
<evidence type="ECO:0000313" key="3">
    <source>
        <dbReference type="EMBL" id="ROT69288.1"/>
    </source>
</evidence>
<dbReference type="AlphaFoldDB" id="A0A3R7M050"/>
<dbReference type="SUPFAM" id="SSF54001">
    <property type="entry name" value="Cysteine proteinases"/>
    <property type="match status" value="1"/>
</dbReference>
<evidence type="ECO:0000259" key="2">
    <source>
        <dbReference type="PROSITE" id="PS50235"/>
    </source>
</evidence>
<dbReference type="Pfam" id="PF00443">
    <property type="entry name" value="UCH"/>
    <property type="match status" value="1"/>
</dbReference>
<dbReference type="Proteomes" id="UP000283509">
    <property type="component" value="Unassembled WGS sequence"/>
</dbReference>
<keyword evidence="1" id="KW-0472">Membrane</keyword>
<comment type="caution">
    <text evidence="3">The sequence shown here is derived from an EMBL/GenBank/DDBJ whole genome shotgun (WGS) entry which is preliminary data.</text>
</comment>
<evidence type="ECO:0000256" key="1">
    <source>
        <dbReference type="SAM" id="Phobius"/>
    </source>
</evidence>
<dbReference type="InterPro" id="IPR001394">
    <property type="entry name" value="Peptidase_C19_UCH"/>
</dbReference>
<dbReference type="EMBL" id="QCYY01002586">
    <property type="protein sequence ID" value="ROT69288.1"/>
    <property type="molecule type" value="Genomic_DNA"/>
</dbReference>
<reference evidence="3 4" key="1">
    <citation type="submission" date="2018-04" db="EMBL/GenBank/DDBJ databases">
        <authorList>
            <person name="Zhang X."/>
            <person name="Yuan J."/>
            <person name="Li F."/>
            <person name="Xiang J."/>
        </authorList>
    </citation>
    <scope>NUCLEOTIDE SEQUENCE [LARGE SCALE GENOMIC DNA]</scope>
    <source>
        <tissue evidence="3">Muscle</tissue>
    </source>
</reference>
<proteinExistence type="predicted"/>
<dbReference type="Gene3D" id="3.90.70.10">
    <property type="entry name" value="Cysteine proteinases"/>
    <property type="match status" value="1"/>
</dbReference>
<dbReference type="InterPro" id="IPR038765">
    <property type="entry name" value="Papain-like_cys_pep_sf"/>
</dbReference>
<name>A0A3R7M050_PENVA</name>
<dbReference type="STRING" id="6689.A0A3R7M050"/>
<gene>
    <name evidence="3" type="ORF">C7M84_012515</name>
</gene>
<accession>A0A3R7M050</accession>
<dbReference type="PROSITE" id="PS50235">
    <property type="entry name" value="USP_3"/>
    <property type="match status" value="1"/>
</dbReference>
<dbReference type="GO" id="GO:0004843">
    <property type="term" value="F:cysteine-type deubiquitinase activity"/>
    <property type="evidence" value="ECO:0007669"/>
    <property type="project" value="InterPro"/>
</dbReference>
<reference evidence="3 4" key="2">
    <citation type="submission" date="2019-01" db="EMBL/GenBank/DDBJ databases">
        <title>The decoding of complex shrimp genome reveals the adaptation for benthos swimmer, frequently molting mechanism and breeding impact on genome.</title>
        <authorList>
            <person name="Sun Y."/>
            <person name="Gao Y."/>
            <person name="Yu Y."/>
        </authorList>
    </citation>
    <scope>NUCLEOTIDE SEQUENCE [LARGE SCALE GENOMIC DNA]</scope>
    <source>
        <tissue evidence="3">Muscle</tissue>
    </source>
</reference>
<dbReference type="InterPro" id="IPR028889">
    <property type="entry name" value="USP"/>
</dbReference>
<protein>
    <submittedName>
        <fullName evidence="3">Ubiquitin carboxyl-terminal hydrolase 30</fullName>
    </submittedName>
</protein>
<sequence>MLGISLTLRTSACLAGAIIIGTYVIFGGPGDSRKKRRRKDIIPGLANVGNSCFLNALVQSLASCPLFINWLTSKLRDPSPPLVTALHDLLKGRHLLFGEAFFCY</sequence>
<organism evidence="3 4">
    <name type="scientific">Penaeus vannamei</name>
    <name type="common">Whiteleg shrimp</name>
    <name type="synonym">Litopenaeus vannamei</name>
    <dbReference type="NCBI Taxonomy" id="6689"/>
    <lineage>
        <taxon>Eukaryota</taxon>
        <taxon>Metazoa</taxon>
        <taxon>Ecdysozoa</taxon>
        <taxon>Arthropoda</taxon>
        <taxon>Crustacea</taxon>
        <taxon>Multicrustacea</taxon>
        <taxon>Malacostraca</taxon>
        <taxon>Eumalacostraca</taxon>
        <taxon>Eucarida</taxon>
        <taxon>Decapoda</taxon>
        <taxon>Dendrobranchiata</taxon>
        <taxon>Penaeoidea</taxon>
        <taxon>Penaeidae</taxon>
        <taxon>Penaeus</taxon>
    </lineage>
</organism>
<keyword evidence="4" id="KW-1185">Reference proteome</keyword>
<dbReference type="PROSITE" id="PS00972">
    <property type="entry name" value="USP_1"/>
    <property type="match status" value="1"/>
</dbReference>